<accession>A0A846WX34</accession>
<dbReference type="Gene3D" id="1.10.10.10">
    <property type="entry name" value="Winged helix-like DNA-binding domain superfamily/Winged helix DNA-binding domain"/>
    <property type="match status" value="1"/>
</dbReference>
<dbReference type="InterPro" id="IPR003018">
    <property type="entry name" value="GAF"/>
</dbReference>
<comment type="caution">
    <text evidence="5">The sequence shown here is derived from an EMBL/GenBank/DDBJ whole genome shotgun (WGS) entry which is preliminary data.</text>
</comment>
<sequence length="432" mass="46725">MLKECCEMRSDEGWCAASGSMMASRWWRRENELACRIGELHAVAADRFGVANDEVLERVEAGDFVGAIAALTAWCAASVSGCDSLTPLGWRRPMTCPEDASEQVIRALLHALDDLGEQVAGDLAETYARRLVEVDASLRRMSLAATSAQLVDEACEYLARQCGFGRAVLSRVESNAWYPWVGAFGTDDGADEWFGQWIDEPIPLDDSPVEADAMSDRRPLLVTDTGRADVYRPIIVDAGRSTSYAVAPVITSGHTVGFFHVDHDQRRRSGMVDRDVVWTFAQGFALAYEKLRLTEQLRLERERFEAVVGGTCELLRLPPSAIELFRVDDNGVDEAAELGGTGLDPSAVSPSTAVAVTDVGSQGVGSLGGGAQDLTPRERDVIELLAVGATNADVARRLAVSESTVKSHVRHILRKLGATNRAQAVAVFLGNS</sequence>
<keyword evidence="1" id="KW-0805">Transcription regulation</keyword>
<evidence type="ECO:0000313" key="5">
    <source>
        <dbReference type="EMBL" id="NKY05203.1"/>
    </source>
</evidence>
<dbReference type="Pfam" id="PF01590">
    <property type="entry name" value="GAF"/>
    <property type="match status" value="1"/>
</dbReference>
<dbReference type="Pfam" id="PF00196">
    <property type="entry name" value="GerE"/>
    <property type="match status" value="1"/>
</dbReference>
<dbReference type="InterPro" id="IPR036388">
    <property type="entry name" value="WH-like_DNA-bd_sf"/>
</dbReference>
<dbReference type="GO" id="GO:0003677">
    <property type="term" value="F:DNA binding"/>
    <property type="evidence" value="ECO:0007669"/>
    <property type="project" value="UniProtKB-KW"/>
</dbReference>
<proteinExistence type="predicted"/>
<dbReference type="AlphaFoldDB" id="A0A846WX34"/>
<evidence type="ECO:0000313" key="6">
    <source>
        <dbReference type="Proteomes" id="UP000563898"/>
    </source>
</evidence>
<gene>
    <name evidence="5" type="ORF">HGA05_26970</name>
</gene>
<dbReference type="Proteomes" id="UP000563898">
    <property type="component" value="Unassembled WGS sequence"/>
</dbReference>
<organism evidence="5 6">
    <name type="scientific">Gordonia polyisoprenivorans</name>
    <dbReference type="NCBI Taxonomy" id="84595"/>
    <lineage>
        <taxon>Bacteria</taxon>
        <taxon>Bacillati</taxon>
        <taxon>Actinomycetota</taxon>
        <taxon>Actinomycetes</taxon>
        <taxon>Mycobacteriales</taxon>
        <taxon>Gordoniaceae</taxon>
        <taxon>Gordonia</taxon>
    </lineage>
</organism>
<keyword evidence="3" id="KW-0804">Transcription</keyword>
<protein>
    <submittedName>
        <fullName evidence="5">LuxR family transcriptional regulator</fullName>
    </submittedName>
</protein>
<name>A0A846WX34_9ACTN</name>
<dbReference type="PANTHER" id="PTHR44688">
    <property type="entry name" value="DNA-BINDING TRANSCRIPTIONAL ACTIVATOR DEVR_DOSR"/>
    <property type="match status" value="1"/>
</dbReference>
<keyword evidence="2" id="KW-0238">DNA-binding</keyword>
<dbReference type="EMBL" id="JAAXPC010000030">
    <property type="protein sequence ID" value="NKY05203.1"/>
    <property type="molecule type" value="Genomic_DNA"/>
</dbReference>
<dbReference type="PROSITE" id="PS00622">
    <property type="entry name" value="HTH_LUXR_1"/>
    <property type="match status" value="1"/>
</dbReference>
<evidence type="ECO:0000256" key="2">
    <source>
        <dbReference type="ARBA" id="ARBA00023125"/>
    </source>
</evidence>
<dbReference type="InterPro" id="IPR000792">
    <property type="entry name" value="Tscrpt_reg_LuxR_C"/>
</dbReference>
<evidence type="ECO:0000259" key="4">
    <source>
        <dbReference type="PROSITE" id="PS50043"/>
    </source>
</evidence>
<dbReference type="SUPFAM" id="SSF46894">
    <property type="entry name" value="C-terminal effector domain of the bipartite response regulators"/>
    <property type="match status" value="1"/>
</dbReference>
<evidence type="ECO:0000256" key="1">
    <source>
        <dbReference type="ARBA" id="ARBA00023015"/>
    </source>
</evidence>
<dbReference type="InterPro" id="IPR016032">
    <property type="entry name" value="Sig_transdc_resp-reg_C-effctor"/>
</dbReference>
<feature type="domain" description="HTH luxR-type" evidence="4">
    <location>
        <begin position="367"/>
        <end position="432"/>
    </location>
</feature>
<dbReference type="InterPro" id="IPR029016">
    <property type="entry name" value="GAF-like_dom_sf"/>
</dbReference>
<dbReference type="SMART" id="SM00421">
    <property type="entry name" value="HTH_LUXR"/>
    <property type="match status" value="1"/>
</dbReference>
<reference evidence="5 6" key="1">
    <citation type="submission" date="2020-04" db="EMBL/GenBank/DDBJ databases">
        <title>MicrobeNet Type strains.</title>
        <authorList>
            <person name="Nicholson A.C."/>
        </authorList>
    </citation>
    <scope>NUCLEOTIDE SEQUENCE [LARGE SCALE GENOMIC DNA]</scope>
    <source>
        <strain evidence="5 6">ATCC BAA-14</strain>
    </source>
</reference>
<dbReference type="GO" id="GO:0006355">
    <property type="term" value="P:regulation of DNA-templated transcription"/>
    <property type="evidence" value="ECO:0007669"/>
    <property type="project" value="InterPro"/>
</dbReference>
<dbReference type="Gene3D" id="3.30.450.40">
    <property type="match status" value="1"/>
</dbReference>
<dbReference type="PRINTS" id="PR00038">
    <property type="entry name" value="HTHLUXR"/>
</dbReference>
<dbReference type="PROSITE" id="PS50043">
    <property type="entry name" value="HTH_LUXR_2"/>
    <property type="match status" value="1"/>
</dbReference>
<dbReference type="PANTHER" id="PTHR44688:SF16">
    <property type="entry name" value="DNA-BINDING TRANSCRIPTIONAL ACTIVATOR DEVR_DOSR"/>
    <property type="match status" value="1"/>
</dbReference>
<dbReference type="SUPFAM" id="SSF55781">
    <property type="entry name" value="GAF domain-like"/>
    <property type="match status" value="1"/>
</dbReference>
<evidence type="ECO:0000256" key="3">
    <source>
        <dbReference type="ARBA" id="ARBA00023163"/>
    </source>
</evidence>
<dbReference type="CDD" id="cd06170">
    <property type="entry name" value="LuxR_C_like"/>
    <property type="match status" value="1"/>
</dbReference>